<keyword evidence="3" id="KW-1185">Reference proteome</keyword>
<dbReference type="EMBL" id="JAGGJA010000005">
    <property type="protein sequence ID" value="MCW9707029.1"/>
    <property type="molecule type" value="Genomic_DNA"/>
</dbReference>
<sequence length="429" mass="48640">MNWIVLIALFAWPLIWISSVMMFGGPGASNEISTYISVIVVLSYPIAIFGLYWLFDRSFFGIAGRQMFLVSLIVVPTLLYMSGYLQDAWNLSQGIRNEGYSNVQETVYFNGQELKEADSESFEILRMALPAIRTTPYAKDNEHVYYDGAKLENAEASTFEALSQSTGSIYFKDQHNVFYAEDLYQKPAVVEGADPASIELIREEHSDYWRDNEKVFYAGKEIVGADPVSFKLAPRADNHYWQDNSSVYFNGKPLAHADPENFSSFKKEPYHFTRSLGQDNDGYVYWRGRLLPGADASSFKVLNHEIGMDDDHLFRQTEVMLTDYDASSFRLLEDDAYLGKDVNHVYNLSKGHAGIIEGVDPNTFAVLGKGYLKDHQYVYYRKDYESKVVVVEEADASSFVIATDVKGKADARDTDRYFHQGKPLPASTD</sequence>
<feature type="transmembrane region" description="Helical" evidence="1">
    <location>
        <begin position="67"/>
        <end position="85"/>
    </location>
</feature>
<dbReference type="InterPro" id="IPR027375">
    <property type="entry name" value="DKNYY"/>
</dbReference>
<evidence type="ECO:0000313" key="2">
    <source>
        <dbReference type="EMBL" id="MCW9707029.1"/>
    </source>
</evidence>
<evidence type="ECO:0000256" key="1">
    <source>
        <dbReference type="SAM" id="Phobius"/>
    </source>
</evidence>
<reference evidence="2 3" key="1">
    <citation type="submission" date="2021-03" db="EMBL/GenBank/DDBJ databases">
        <title>Aliifodinibius sp. nov., a new bacterium isolated from saline soil.</title>
        <authorList>
            <person name="Galisteo C."/>
            <person name="De La Haba R."/>
            <person name="Sanchez-Porro C."/>
            <person name="Ventosa A."/>
        </authorList>
    </citation>
    <scope>NUCLEOTIDE SEQUENCE [LARGE SCALE GENOMIC DNA]</scope>
    <source>
        <strain evidence="2 3">1BSP15-2V2</strain>
    </source>
</reference>
<keyword evidence="1" id="KW-0812">Transmembrane</keyword>
<gene>
    <name evidence="2" type="ORF">J6I44_09185</name>
</gene>
<keyword evidence="1" id="KW-1133">Transmembrane helix</keyword>
<proteinExistence type="predicted"/>
<protein>
    <submittedName>
        <fullName evidence="2">DKNYY domain-containing protein</fullName>
    </submittedName>
</protein>
<dbReference type="RefSeq" id="WP_265765781.1">
    <property type="nucleotide sequence ID" value="NZ_JAGGJA010000005.1"/>
</dbReference>
<keyword evidence="1" id="KW-0472">Membrane</keyword>
<name>A0ABT3PM53_9BACT</name>
<organism evidence="2 3">
    <name type="scientific">Fodinibius salsisoli</name>
    <dbReference type="NCBI Taxonomy" id="2820877"/>
    <lineage>
        <taxon>Bacteria</taxon>
        <taxon>Pseudomonadati</taxon>
        <taxon>Balneolota</taxon>
        <taxon>Balneolia</taxon>
        <taxon>Balneolales</taxon>
        <taxon>Balneolaceae</taxon>
        <taxon>Fodinibius</taxon>
    </lineage>
</organism>
<accession>A0ABT3PM53</accession>
<evidence type="ECO:0000313" key="3">
    <source>
        <dbReference type="Proteomes" id="UP001207918"/>
    </source>
</evidence>
<feature type="transmembrane region" description="Helical" evidence="1">
    <location>
        <begin position="32"/>
        <end position="55"/>
    </location>
</feature>
<dbReference type="Pfam" id="PF13644">
    <property type="entry name" value="DKNYY"/>
    <property type="match status" value="2"/>
</dbReference>
<comment type="caution">
    <text evidence="2">The sequence shown here is derived from an EMBL/GenBank/DDBJ whole genome shotgun (WGS) entry which is preliminary data.</text>
</comment>
<dbReference type="Proteomes" id="UP001207918">
    <property type="component" value="Unassembled WGS sequence"/>
</dbReference>